<evidence type="ECO:0000313" key="1">
    <source>
        <dbReference type="EMBL" id="MBA6151422.1"/>
    </source>
</evidence>
<dbReference type="EMBL" id="JACGLT010000001">
    <property type="protein sequence ID" value="MBA6151422.1"/>
    <property type="molecule type" value="Genomic_DNA"/>
</dbReference>
<protein>
    <submittedName>
        <fullName evidence="1">Uncharacterized protein</fullName>
    </submittedName>
</protein>
<dbReference type="Proteomes" id="UP000541857">
    <property type="component" value="Unassembled WGS sequence"/>
</dbReference>
<evidence type="ECO:0000313" key="2">
    <source>
        <dbReference type="Proteomes" id="UP000541857"/>
    </source>
</evidence>
<sequence>MKPTLLLGAASTIFRSRKAQIVLVGIQFGYLIYKLVQDKNERSAKRLNK</sequence>
<name>A0A7W2R253_9FLAO</name>
<keyword evidence="2" id="KW-1185">Reference proteome</keyword>
<comment type="caution">
    <text evidence="1">The sequence shown here is derived from an EMBL/GenBank/DDBJ whole genome shotgun (WGS) entry which is preliminary data.</text>
</comment>
<organism evidence="1 2">
    <name type="scientific">Gelidibacter maritimus</name>
    <dbReference type="NCBI Taxonomy" id="2761487"/>
    <lineage>
        <taxon>Bacteria</taxon>
        <taxon>Pseudomonadati</taxon>
        <taxon>Bacteroidota</taxon>
        <taxon>Flavobacteriia</taxon>
        <taxon>Flavobacteriales</taxon>
        <taxon>Flavobacteriaceae</taxon>
        <taxon>Gelidibacter</taxon>
    </lineage>
</organism>
<proteinExistence type="predicted"/>
<gene>
    <name evidence="1" type="ORF">H3Z82_01625</name>
</gene>
<dbReference type="RefSeq" id="WP_182202131.1">
    <property type="nucleotide sequence ID" value="NZ_JACGLT010000001.1"/>
</dbReference>
<dbReference type="AlphaFoldDB" id="A0A7W2R253"/>
<accession>A0A7W2R253</accession>
<reference evidence="1 2" key="1">
    <citation type="submission" date="2020-07" db="EMBL/GenBank/DDBJ databases">
        <title>Bacterium isolated from marine sediment.</title>
        <authorList>
            <person name="Shang D."/>
        </authorList>
    </citation>
    <scope>NUCLEOTIDE SEQUENCE [LARGE SCALE GENOMIC DNA]</scope>
    <source>
        <strain evidence="1 2">F6074</strain>
    </source>
</reference>